<evidence type="ECO:0000313" key="5">
    <source>
        <dbReference type="EMBL" id="SMD13210.1"/>
    </source>
</evidence>
<keyword evidence="6" id="KW-1185">Reference proteome</keyword>
<keyword evidence="2 5" id="KW-0238">DNA-binding</keyword>
<dbReference type="RefSeq" id="WP_084291524.1">
    <property type="nucleotide sequence ID" value="NZ_FWYB01000016.1"/>
</dbReference>
<gene>
    <name evidence="5" type="ORF">SAMN04488101_11619</name>
</gene>
<dbReference type="AlphaFoldDB" id="A0A1W2EU15"/>
<name>A0A1W2EU15_9SPHI</name>
<feature type="domain" description="HTH araC/xylS-type" evidence="4">
    <location>
        <begin position="172"/>
        <end position="270"/>
    </location>
</feature>
<dbReference type="InterPro" id="IPR018060">
    <property type="entry name" value="HTH_AraC"/>
</dbReference>
<evidence type="ECO:0000256" key="2">
    <source>
        <dbReference type="ARBA" id="ARBA00023125"/>
    </source>
</evidence>
<dbReference type="SUPFAM" id="SSF46689">
    <property type="entry name" value="Homeodomain-like"/>
    <property type="match status" value="1"/>
</dbReference>
<dbReference type="Gene3D" id="1.10.10.60">
    <property type="entry name" value="Homeodomain-like"/>
    <property type="match status" value="1"/>
</dbReference>
<sequence>MKSQSLYKECSIQESNNEIINRTPPDQFYHILLFKGSGSVNVDLVDYDFSGNITLFTTPYQSIHFEMTELIDVRTLLFHGDFYCIEYHKKEVACNGLLFNNIYAQPFIQLNDEEYHEMHVLFDKLSAELSFEDTYSQAVVRAYLQLMLALSSKVKIGSVTSHEDEFSNHPVSQFKLLLEQHFKKERTPAFYAAQLGIAPNTFSKKCKEHYLRSPSQLIQDRVILEAKKQIHLTYKSMKVIAAELNFDDENYFSRYFKKHTGVTPTTFREQVGISIVADLSR</sequence>
<evidence type="ECO:0000313" key="6">
    <source>
        <dbReference type="Proteomes" id="UP000192678"/>
    </source>
</evidence>
<dbReference type="PANTHER" id="PTHR43280:SF32">
    <property type="entry name" value="TRANSCRIPTIONAL REGULATORY PROTEIN"/>
    <property type="match status" value="1"/>
</dbReference>
<dbReference type="PANTHER" id="PTHR43280">
    <property type="entry name" value="ARAC-FAMILY TRANSCRIPTIONAL REGULATOR"/>
    <property type="match status" value="1"/>
</dbReference>
<reference evidence="5 6" key="1">
    <citation type="submission" date="2017-04" db="EMBL/GenBank/DDBJ databases">
        <authorList>
            <person name="Afonso C.L."/>
            <person name="Miller P.J."/>
            <person name="Scott M.A."/>
            <person name="Spackman E."/>
            <person name="Goraichik I."/>
            <person name="Dimitrov K.M."/>
            <person name="Suarez D.L."/>
            <person name="Swayne D.E."/>
        </authorList>
    </citation>
    <scope>NUCLEOTIDE SEQUENCE [LARGE SCALE GENOMIC DNA]</scope>
    <source>
        <strain evidence="5 6">DSM 19625</strain>
    </source>
</reference>
<protein>
    <submittedName>
        <fullName evidence="5">AraC-type DNA-binding protein</fullName>
    </submittedName>
</protein>
<keyword evidence="3" id="KW-0804">Transcription</keyword>
<dbReference type="OrthoDB" id="2585681at2"/>
<proteinExistence type="predicted"/>
<dbReference type="InterPro" id="IPR009057">
    <property type="entry name" value="Homeodomain-like_sf"/>
</dbReference>
<dbReference type="Proteomes" id="UP000192678">
    <property type="component" value="Unassembled WGS sequence"/>
</dbReference>
<dbReference type="STRING" id="475255.SAMN04488101_11619"/>
<dbReference type="GO" id="GO:0043565">
    <property type="term" value="F:sequence-specific DNA binding"/>
    <property type="evidence" value="ECO:0007669"/>
    <property type="project" value="InterPro"/>
</dbReference>
<organism evidence="5 6">
    <name type="scientific">Pedobacter nyackensis</name>
    <dbReference type="NCBI Taxonomy" id="475255"/>
    <lineage>
        <taxon>Bacteria</taxon>
        <taxon>Pseudomonadati</taxon>
        <taxon>Bacteroidota</taxon>
        <taxon>Sphingobacteriia</taxon>
        <taxon>Sphingobacteriales</taxon>
        <taxon>Sphingobacteriaceae</taxon>
        <taxon>Pedobacter</taxon>
    </lineage>
</organism>
<accession>A0A1W2EU15</accession>
<dbReference type="SMART" id="SM00342">
    <property type="entry name" value="HTH_ARAC"/>
    <property type="match status" value="1"/>
</dbReference>
<dbReference type="EMBL" id="FWYB01000016">
    <property type="protein sequence ID" value="SMD13210.1"/>
    <property type="molecule type" value="Genomic_DNA"/>
</dbReference>
<evidence type="ECO:0000259" key="4">
    <source>
        <dbReference type="PROSITE" id="PS01124"/>
    </source>
</evidence>
<dbReference type="PROSITE" id="PS01124">
    <property type="entry name" value="HTH_ARAC_FAMILY_2"/>
    <property type="match status" value="1"/>
</dbReference>
<evidence type="ECO:0000256" key="3">
    <source>
        <dbReference type="ARBA" id="ARBA00023163"/>
    </source>
</evidence>
<evidence type="ECO:0000256" key="1">
    <source>
        <dbReference type="ARBA" id="ARBA00023015"/>
    </source>
</evidence>
<dbReference type="GO" id="GO:0003700">
    <property type="term" value="F:DNA-binding transcription factor activity"/>
    <property type="evidence" value="ECO:0007669"/>
    <property type="project" value="InterPro"/>
</dbReference>
<keyword evidence="1" id="KW-0805">Transcription regulation</keyword>
<dbReference type="Pfam" id="PF12833">
    <property type="entry name" value="HTH_18"/>
    <property type="match status" value="1"/>
</dbReference>